<sequence length="119" mass="13561">MSCLVITLDGVRLPRHPETPWMGPSVFRYPDDVSQSKRQTQDGEAAANVDLPDFDGKLNVLKNYDVDAVKFSEYFYAFIFTIPTRMLQTDYSDETYIIVVQICLTKPLGDIFVFLAGRL</sequence>
<reference evidence="3" key="1">
    <citation type="submission" date="2016-06" db="UniProtKB">
        <authorList>
            <consortium name="WormBaseParasite"/>
        </authorList>
    </citation>
    <scope>IDENTIFICATION</scope>
</reference>
<protein>
    <submittedName>
        <fullName evidence="3">C2 tensin-type domain-containing protein</fullName>
    </submittedName>
</protein>
<accession>A0A182DZA8</accession>
<gene>
    <name evidence="1" type="ORF">NOO_LOCUS1019</name>
</gene>
<dbReference type="STRING" id="42157.A0A182DZA8"/>
<name>A0A182DZA8_ONCOC</name>
<organism evidence="3">
    <name type="scientific">Onchocerca ochengi</name>
    <name type="common">Filarial nematode worm</name>
    <dbReference type="NCBI Taxonomy" id="42157"/>
    <lineage>
        <taxon>Eukaryota</taxon>
        <taxon>Metazoa</taxon>
        <taxon>Ecdysozoa</taxon>
        <taxon>Nematoda</taxon>
        <taxon>Chromadorea</taxon>
        <taxon>Rhabditida</taxon>
        <taxon>Spirurina</taxon>
        <taxon>Spiruromorpha</taxon>
        <taxon>Filarioidea</taxon>
        <taxon>Onchocercidae</taxon>
        <taxon>Onchocerca</taxon>
    </lineage>
</organism>
<dbReference type="EMBL" id="UYRW01000117">
    <property type="protein sequence ID" value="VDK63306.1"/>
    <property type="molecule type" value="Genomic_DNA"/>
</dbReference>
<dbReference type="AlphaFoldDB" id="A0A182DZA8"/>
<proteinExistence type="predicted"/>
<dbReference type="WBParaSite" id="nOo.2.0.1.t01019-RA">
    <property type="protein sequence ID" value="nOo.2.0.1.t01019-RA"/>
    <property type="gene ID" value="nOo.2.0.1.g01019"/>
</dbReference>
<dbReference type="Proteomes" id="UP000271087">
    <property type="component" value="Unassembled WGS sequence"/>
</dbReference>
<reference evidence="1 2" key="2">
    <citation type="submission" date="2018-08" db="EMBL/GenBank/DDBJ databases">
        <authorList>
            <person name="Laetsch R D."/>
            <person name="Stevens L."/>
            <person name="Kumar S."/>
            <person name="Blaxter L. M."/>
        </authorList>
    </citation>
    <scope>NUCLEOTIDE SEQUENCE [LARGE SCALE GENOMIC DNA]</scope>
</reference>
<evidence type="ECO:0000313" key="1">
    <source>
        <dbReference type="EMBL" id="VDK63306.1"/>
    </source>
</evidence>
<keyword evidence="2" id="KW-1185">Reference proteome</keyword>
<evidence type="ECO:0000313" key="2">
    <source>
        <dbReference type="Proteomes" id="UP000271087"/>
    </source>
</evidence>
<evidence type="ECO:0000313" key="3">
    <source>
        <dbReference type="WBParaSite" id="nOo.2.0.1.t01019-RA"/>
    </source>
</evidence>